<dbReference type="InterPro" id="IPR036421">
    <property type="entry name" value="Fe_dep_repressor_sf"/>
</dbReference>
<sequence length="165" mass="18387">MLPRTMATTHSPADISGRTPLPESLNETEGWYLLTIYRLSNRDDARVRTGELAAELEISPGSVTEMLAKLSAADFVRYEKYNGVETRARGTSIAESLAWRQCVVVAFFDRVLGYELDSRTAYRIGFSLPREAIGRLERQVGSPRPDACHRIRPDSGNCFVTACAE</sequence>
<dbReference type="AlphaFoldDB" id="L9ZZG3"/>
<dbReference type="PROSITE" id="PS50944">
    <property type="entry name" value="HTH_DTXR"/>
    <property type="match status" value="1"/>
</dbReference>
<dbReference type="InterPro" id="IPR022689">
    <property type="entry name" value="Iron_dep_repressor"/>
</dbReference>
<dbReference type="SUPFAM" id="SSF47979">
    <property type="entry name" value="Iron-dependent repressor protein, dimerization domain"/>
    <property type="match status" value="1"/>
</dbReference>
<comment type="caution">
    <text evidence="3">The sequence shown here is derived from an EMBL/GenBank/DDBJ whole genome shotgun (WGS) entry which is preliminary data.</text>
</comment>
<dbReference type="GO" id="GO:0046914">
    <property type="term" value="F:transition metal ion binding"/>
    <property type="evidence" value="ECO:0007669"/>
    <property type="project" value="InterPro"/>
</dbReference>
<evidence type="ECO:0000259" key="2">
    <source>
        <dbReference type="PROSITE" id="PS50944"/>
    </source>
</evidence>
<accession>L9ZZG3</accession>
<evidence type="ECO:0000256" key="1">
    <source>
        <dbReference type="SAM" id="MobiDB-lite"/>
    </source>
</evidence>
<dbReference type="InterPro" id="IPR050536">
    <property type="entry name" value="DtxR_MntR_Metal-Reg"/>
</dbReference>
<feature type="region of interest" description="Disordered" evidence="1">
    <location>
        <begin position="1"/>
        <end position="22"/>
    </location>
</feature>
<name>L9ZZG3_9EURY</name>
<protein>
    <submittedName>
        <fullName evidence="3">Iron dependent repressor</fullName>
    </submittedName>
</protein>
<dbReference type="SUPFAM" id="SSF46785">
    <property type="entry name" value="Winged helix' DNA-binding domain"/>
    <property type="match status" value="1"/>
</dbReference>
<reference evidence="3 4" key="1">
    <citation type="journal article" date="2014" name="PLoS Genet.">
        <title>Phylogenetically driven sequencing of extremely halophilic archaea reveals strategies for static and dynamic osmo-response.</title>
        <authorList>
            <person name="Becker E.A."/>
            <person name="Seitzer P.M."/>
            <person name="Tritt A."/>
            <person name="Larsen D."/>
            <person name="Krusor M."/>
            <person name="Yao A.I."/>
            <person name="Wu D."/>
            <person name="Madern D."/>
            <person name="Eisen J.A."/>
            <person name="Darling A.E."/>
            <person name="Facciotti M.T."/>
        </authorList>
    </citation>
    <scope>NUCLEOTIDE SEQUENCE [LARGE SCALE GENOMIC DNA]</scope>
    <source>
        <strain evidence="3 4">JCM 10989</strain>
    </source>
</reference>
<organism evidence="3 4">
    <name type="scientific">Natrialba hulunbeirensis JCM 10989</name>
    <dbReference type="NCBI Taxonomy" id="1227493"/>
    <lineage>
        <taxon>Archaea</taxon>
        <taxon>Methanobacteriati</taxon>
        <taxon>Methanobacteriota</taxon>
        <taxon>Stenosarchaea group</taxon>
        <taxon>Halobacteria</taxon>
        <taxon>Halobacteriales</taxon>
        <taxon>Natrialbaceae</taxon>
        <taxon>Natrialba</taxon>
    </lineage>
</organism>
<dbReference type="SMART" id="SM00529">
    <property type="entry name" value="HTH_DTXR"/>
    <property type="match status" value="1"/>
</dbReference>
<dbReference type="Gene3D" id="1.10.10.10">
    <property type="entry name" value="Winged helix-like DNA-binding domain superfamily/Winged helix DNA-binding domain"/>
    <property type="match status" value="1"/>
</dbReference>
<evidence type="ECO:0000313" key="3">
    <source>
        <dbReference type="EMBL" id="ELY91744.1"/>
    </source>
</evidence>
<evidence type="ECO:0000313" key="4">
    <source>
        <dbReference type="Proteomes" id="UP000011519"/>
    </source>
</evidence>
<dbReference type="InterPro" id="IPR036388">
    <property type="entry name" value="WH-like_DNA-bd_sf"/>
</dbReference>
<keyword evidence="4" id="KW-1185">Reference proteome</keyword>
<dbReference type="PANTHER" id="PTHR33238:SF7">
    <property type="entry name" value="IRON-DEPENDENT TRANSCRIPTIONAL REGULATOR"/>
    <property type="match status" value="1"/>
</dbReference>
<dbReference type="GO" id="GO:0046983">
    <property type="term" value="F:protein dimerization activity"/>
    <property type="evidence" value="ECO:0007669"/>
    <property type="project" value="InterPro"/>
</dbReference>
<feature type="compositionally biased region" description="Polar residues" evidence="1">
    <location>
        <begin position="1"/>
        <end position="11"/>
    </location>
</feature>
<dbReference type="Pfam" id="PF01325">
    <property type="entry name" value="Fe_dep_repress"/>
    <property type="match status" value="1"/>
</dbReference>
<dbReference type="GO" id="GO:0003677">
    <property type="term" value="F:DNA binding"/>
    <property type="evidence" value="ECO:0007669"/>
    <property type="project" value="InterPro"/>
</dbReference>
<dbReference type="EMBL" id="AOIM01000026">
    <property type="protein sequence ID" value="ELY91744.1"/>
    <property type="molecule type" value="Genomic_DNA"/>
</dbReference>
<dbReference type="GO" id="GO:0003700">
    <property type="term" value="F:DNA-binding transcription factor activity"/>
    <property type="evidence" value="ECO:0007669"/>
    <property type="project" value="InterPro"/>
</dbReference>
<gene>
    <name evidence="3" type="ORF">C483_09394</name>
</gene>
<dbReference type="Proteomes" id="UP000011519">
    <property type="component" value="Unassembled WGS sequence"/>
</dbReference>
<dbReference type="PATRIC" id="fig|1227493.4.peg.1864"/>
<feature type="domain" description="HTH dtxR-type" evidence="2">
    <location>
        <begin position="32"/>
        <end position="86"/>
    </location>
</feature>
<proteinExistence type="predicted"/>
<dbReference type="InterPro" id="IPR036390">
    <property type="entry name" value="WH_DNA-bd_sf"/>
</dbReference>
<dbReference type="STRING" id="1227493.C483_09394"/>
<dbReference type="InterPro" id="IPR022687">
    <property type="entry name" value="HTH_DTXR"/>
</dbReference>
<dbReference type="PANTHER" id="PTHR33238">
    <property type="entry name" value="IRON (METAL) DEPENDENT REPRESSOR, DTXR FAMILY"/>
    <property type="match status" value="1"/>
</dbReference>